<feature type="transmembrane region" description="Helical" evidence="8">
    <location>
        <begin position="44"/>
        <end position="65"/>
    </location>
</feature>
<comment type="similarity">
    <text evidence="2 8">Belongs to the 4-toluene sulfonate uptake permease (TSUP) (TC 2.A.102) family.</text>
</comment>
<organism evidence="9 10">
    <name type="scientific">Thermoanaerobacter kivui</name>
    <name type="common">Acetogenium kivui</name>
    <dbReference type="NCBI Taxonomy" id="2325"/>
    <lineage>
        <taxon>Bacteria</taxon>
        <taxon>Bacillati</taxon>
        <taxon>Bacillota</taxon>
        <taxon>Clostridia</taxon>
        <taxon>Thermoanaerobacterales</taxon>
        <taxon>Thermoanaerobacteraceae</taxon>
        <taxon>Thermoanaerobacter</taxon>
    </lineage>
</organism>
<dbReference type="eggNOG" id="COG0730">
    <property type="taxonomic scope" value="Bacteria"/>
</dbReference>
<dbReference type="STRING" id="2325.TKV_c01020"/>
<keyword evidence="4 8" id="KW-1003">Cell membrane</keyword>
<gene>
    <name evidence="9" type="ORF">TKV_c01020</name>
</gene>
<evidence type="ECO:0000256" key="4">
    <source>
        <dbReference type="ARBA" id="ARBA00022475"/>
    </source>
</evidence>
<feature type="transmembrane region" description="Helical" evidence="8">
    <location>
        <begin position="100"/>
        <end position="117"/>
    </location>
</feature>
<keyword evidence="5 8" id="KW-0812">Transmembrane</keyword>
<keyword evidence="7 8" id="KW-0472">Membrane</keyword>
<evidence type="ECO:0000256" key="1">
    <source>
        <dbReference type="ARBA" id="ARBA00004651"/>
    </source>
</evidence>
<dbReference type="PANTHER" id="PTHR30269">
    <property type="entry name" value="TRANSMEMBRANE PROTEIN YFCA"/>
    <property type="match status" value="1"/>
</dbReference>
<dbReference type="RefSeq" id="WP_049684313.1">
    <property type="nucleotide sequence ID" value="NZ_CP009170.1"/>
</dbReference>
<dbReference type="HOGENOM" id="CLU_045498_5_2_9"/>
<dbReference type="InterPro" id="IPR052017">
    <property type="entry name" value="TSUP"/>
</dbReference>
<dbReference type="AlphaFoldDB" id="A0A097AND4"/>
<dbReference type="PANTHER" id="PTHR30269:SF23">
    <property type="entry name" value="MEMBRANE TRANSPORTER PROTEIN YDHB-RELATED"/>
    <property type="match status" value="1"/>
</dbReference>
<dbReference type="GO" id="GO:0005886">
    <property type="term" value="C:plasma membrane"/>
    <property type="evidence" value="ECO:0007669"/>
    <property type="project" value="UniProtKB-SubCell"/>
</dbReference>
<dbReference type="Pfam" id="PF01925">
    <property type="entry name" value="TauE"/>
    <property type="match status" value="1"/>
</dbReference>
<dbReference type="KEGG" id="tki:TKV_c01020"/>
<evidence type="ECO:0000256" key="5">
    <source>
        <dbReference type="ARBA" id="ARBA00022692"/>
    </source>
</evidence>
<dbReference type="OrthoDB" id="9777163at2"/>
<evidence type="ECO:0000313" key="10">
    <source>
        <dbReference type="Proteomes" id="UP000029669"/>
    </source>
</evidence>
<feature type="transmembrane region" description="Helical" evidence="8">
    <location>
        <begin position="258"/>
        <end position="276"/>
    </location>
</feature>
<evidence type="ECO:0000256" key="7">
    <source>
        <dbReference type="ARBA" id="ARBA00023136"/>
    </source>
</evidence>
<evidence type="ECO:0000256" key="8">
    <source>
        <dbReference type="RuleBase" id="RU363041"/>
    </source>
</evidence>
<dbReference type="EMBL" id="CP009170">
    <property type="protein sequence ID" value="AIS51307.1"/>
    <property type="molecule type" value="Genomic_DNA"/>
</dbReference>
<sequence>MVLTSLEILAFSFIAGIFGALLGLGGGIIVIPALTLLLGVDIKYAIGASIVSVIATSSGAAVAYVRDKITNLRIGMFLEIATTTGAITGAYIAGLISPKYLYIIFGIVLLYSALAMLRKRHEELPQNVVSHPLAKKLKLEGSYFDKVLNKEVKYNVAGVYSGFGTMYVAGVISGLLGIGSGIFKVMAMDLLMKLPMKVSTATSNFMIGVTAAASAGVYLMRGYIDPEIAGPVALGVLLGATLGTRIMQKMRNTTIRKIFIPVLAYISIQMLIKGLGV</sequence>
<feature type="transmembrane region" description="Helical" evidence="8">
    <location>
        <begin position="77"/>
        <end position="94"/>
    </location>
</feature>
<evidence type="ECO:0000256" key="2">
    <source>
        <dbReference type="ARBA" id="ARBA00009142"/>
    </source>
</evidence>
<evidence type="ECO:0000256" key="3">
    <source>
        <dbReference type="ARBA" id="ARBA00022448"/>
    </source>
</evidence>
<feature type="transmembrane region" description="Helical" evidence="8">
    <location>
        <begin position="159"/>
        <end position="183"/>
    </location>
</feature>
<dbReference type="InterPro" id="IPR002781">
    <property type="entry name" value="TM_pro_TauE-like"/>
</dbReference>
<keyword evidence="3" id="KW-0813">Transport</keyword>
<proteinExistence type="inferred from homology"/>
<feature type="transmembrane region" description="Helical" evidence="8">
    <location>
        <begin position="12"/>
        <end position="38"/>
    </location>
</feature>
<accession>A0A097AND4</accession>
<protein>
    <recommendedName>
        <fullName evidence="8">Probable membrane transporter protein</fullName>
    </recommendedName>
</protein>
<name>A0A097AND4_THEKI</name>
<evidence type="ECO:0000313" key="9">
    <source>
        <dbReference type="EMBL" id="AIS51307.1"/>
    </source>
</evidence>
<dbReference type="Proteomes" id="UP000029669">
    <property type="component" value="Chromosome"/>
</dbReference>
<keyword evidence="10" id="KW-1185">Reference proteome</keyword>
<evidence type="ECO:0000256" key="6">
    <source>
        <dbReference type="ARBA" id="ARBA00022989"/>
    </source>
</evidence>
<keyword evidence="6 8" id="KW-1133">Transmembrane helix</keyword>
<comment type="subcellular location">
    <subcellularLocation>
        <location evidence="1 8">Cell membrane</location>
        <topology evidence="1 8">Multi-pass membrane protein</topology>
    </subcellularLocation>
</comment>
<reference evidence="10" key="1">
    <citation type="journal article" date="2015" name="Genome Announc.">
        <title>Whole-Genome Sequences of 80 Environmental and Clinical Isolates of Burkholderia pseudomallei.</title>
        <authorList>
            <person name="Johnson S.L."/>
            <person name="Baker A.L."/>
            <person name="Chain P.S."/>
            <person name="Currie B.J."/>
            <person name="Daligault H.E."/>
            <person name="Davenport K.W."/>
            <person name="Davis C.B."/>
            <person name="Inglis T.J."/>
            <person name="Kaestli M."/>
            <person name="Koren S."/>
            <person name="Mayo M."/>
            <person name="Merritt A.J."/>
            <person name="Price E.P."/>
            <person name="Sarovich D.S."/>
            <person name="Warner J."/>
            <person name="Rosovitz M.J."/>
        </authorList>
    </citation>
    <scope>NUCLEOTIDE SEQUENCE [LARGE SCALE GENOMIC DNA]</scope>
    <source>
        <strain evidence="10">DSM 2030</strain>
    </source>
</reference>